<reference evidence="3" key="1">
    <citation type="journal article" date="2020" name="Nat. Commun.">
        <title>Genome assembly of wild tea tree DASZ reveals pedigree and selection history of tea varieties.</title>
        <authorList>
            <person name="Zhang W."/>
            <person name="Zhang Y."/>
            <person name="Qiu H."/>
            <person name="Guo Y."/>
            <person name="Wan H."/>
            <person name="Zhang X."/>
            <person name="Scossa F."/>
            <person name="Alseekh S."/>
            <person name="Zhang Q."/>
            <person name="Wang P."/>
            <person name="Xu L."/>
            <person name="Schmidt M.H."/>
            <person name="Jia X."/>
            <person name="Li D."/>
            <person name="Zhu A."/>
            <person name="Guo F."/>
            <person name="Chen W."/>
            <person name="Ni D."/>
            <person name="Usadel B."/>
            <person name="Fernie A.R."/>
            <person name="Wen W."/>
        </authorList>
    </citation>
    <scope>NUCLEOTIDE SEQUENCE [LARGE SCALE GENOMIC DNA]</scope>
    <source>
        <strain evidence="3">cv. G240</strain>
    </source>
</reference>
<evidence type="ECO:0000313" key="3">
    <source>
        <dbReference type="Proteomes" id="UP000593564"/>
    </source>
</evidence>
<dbReference type="AlphaFoldDB" id="A0A7J7GFJ8"/>
<comment type="caution">
    <text evidence="2">The sequence shown here is derived from an EMBL/GenBank/DDBJ whole genome shotgun (WGS) entry which is preliminary data.</text>
</comment>
<evidence type="ECO:0000256" key="1">
    <source>
        <dbReference type="SAM" id="MobiDB-lite"/>
    </source>
</evidence>
<dbReference type="EMBL" id="JACBKZ010000012">
    <property type="protein sequence ID" value="KAF5938168.1"/>
    <property type="molecule type" value="Genomic_DNA"/>
</dbReference>
<feature type="compositionally biased region" description="Basic residues" evidence="1">
    <location>
        <begin position="122"/>
        <end position="137"/>
    </location>
</feature>
<feature type="compositionally biased region" description="Basic and acidic residues" evidence="1">
    <location>
        <begin position="56"/>
        <end position="72"/>
    </location>
</feature>
<keyword evidence="3" id="KW-1185">Reference proteome</keyword>
<accession>A0A7J7GFJ8</accession>
<dbReference type="Proteomes" id="UP000593564">
    <property type="component" value="Unassembled WGS sequence"/>
</dbReference>
<proteinExistence type="predicted"/>
<protein>
    <submittedName>
        <fullName evidence="2">Uncharacterized protein</fullName>
    </submittedName>
</protein>
<organism evidence="2 3">
    <name type="scientific">Camellia sinensis</name>
    <name type="common">Tea plant</name>
    <name type="synonym">Thea sinensis</name>
    <dbReference type="NCBI Taxonomy" id="4442"/>
    <lineage>
        <taxon>Eukaryota</taxon>
        <taxon>Viridiplantae</taxon>
        <taxon>Streptophyta</taxon>
        <taxon>Embryophyta</taxon>
        <taxon>Tracheophyta</taxon>
        <taxon>Spermatophyta</taxon>
        <taxon>Magnoliopsida</taxon>
        <taxon>eudicotyledons</taxon>
        <taxon>Gunneridae</taxon>
        <taxon>Pentapetalae</taxon>
        <taxon>asterids</taxon>
        <taxon>Ericales</taxon>
        <taxon>Theaceae</taxon>
        <taxon>Camellia</taxon>
    </lineage>
</organism>
<name>A0A7J7GFJ8_CAMSI</name>
<evidence type="ECO:0000313" key="2">
    <source>
        <dbReference type="EMBL" id="KAF5938168.1"/>
    </source>
</evidence>
<gene>
    <name evidence="2" type="ORF">HYC85_025674</name>
</gene>
<sequence length="137" mass="15948">MEGPWKLPLRFRDMEHFNPIIISKRSEAIAASAQMFSKSTRTRSLLLKDTILFHNKPTEKRPGNTLTDRSESEPQEGLWDLPNLNRPRGTGQSKDRSESEAQKFPWPLPDLNRRGTGQLKDRSRHWSVKQWKKNQGL</sequence>
<reference evidence="2 3" key="2">
    <citation type="submission" date="2020-07" db="EMBL/GenBank/DDBJ databases">
        <title>Genome assembly of wild tea tree DASZ reveals pedigree and selection history of tea varieties.</title>
        <authorList>
            <person name="Zhang W."/>
        </authorList>
    </citation>
    <scope>NUCLEOTIDE SEQUENCE [LARGE SCALE GENOMIC DNA]</scope>
    <source>
        <strain evidence="3">cv. G240</strain>
        <tissue evidence="2">Leaf</tissue>
    </source>
</reference>
<feature type="region of interest" description="Disordered" evidence="1">
    <location>
        <begin position="55"/>
        <end position="137"/>
    </location>
</feature>